<dbReference type="AlphaFoldDB" id="A0A9Q1HJR5"/>
<feature type="repeat" description="ANK" evidence="4">
    <location>
        <begin position="115"/>
        <end position="147"/>
    </location>
</feature>
<dbReference type="InterPro" id="IPR036036">
    <property type="entry name" value="SOCS_box-like_dom_sf"/>
</dbReference>
<dbReference type="PANTHER" id="PTHR24136:SF15">
    <property type="entry name" value="ANK_REP_REGION DOMAIN-CONTAINING PROTEIN"/>
    <property type="match status" value="1"/>
</dbReference>
<protein>
    <submittedName>
        <fullName evidence="6">Ankyrin repeat and SOCS box protein 11</fullName>
    </submittedName>
</protein>
<keyword evidence="7" id="KW-1185">Reference proteome</keyword>
<feature type="domain" description="SOCS box" evidence="5">
    <location>
        <begin position="243"/>
        <end position="281"/>
    </location>
</feature>
<evidence type="ECO:0000259" key="5">
    <source>
        <dbReference type="PROSITE" id="PS50225"/>
    </source>
</evidence>
<organism evidence="6 7">
    <name type="scientific">Holothuria leucospilota</name>
    <name type="common">Black long sea cucumber</name>
    <name type="synonym">Mertensiothuria leucospilota</name>
    <dbReference type="NCBI Taxonomy" id="206669"/>
    <lineage>
        <taxon>Eukaryota</taxon>
        <taxon>Metazoa</taxon>
        <taxon>Echinodermata</taxon>
        <taxon>Eleutherozoa</taxon>
        <taxon>Echinozoa</taxon>
        <taxon>Holothuroidea</taxon>
        <taxon>Aspidochirotacea</taxon>
        <taxon>Aspidochirotida</taxon>
        <taxon>Holothuriidae</taxon>
        <taxon>Holothuria</taxon>
    </lineage>
</organism>
<dbReference type="InterPro" id="IPR036770">
    <property type="entry name" value="Ankyrin_rpt-contain_sf"/>
</dbReference>
<dbReference type="PRINTS" id="PR01415">
    <property type="entry name" value="ANKYRIN"/>
</dbReference>
<feature type="repeat" description="ANK" evidence="4">
    <location>
        <begin position="50"/>
        <end position="82"/>
    </location>
</feature>
<dbReference type="PANTHER" id="PTHR24136">
    <property type="entry name" value="SOWAH (DROSOPHILA) HOMOLOG"/>
    <property type="match status" value="1"/>
</dbReference>
<dbReference type="EMBL" id="JAIZAY010000002">
    <property type="protein sequence ID" value="KAJ8047578.1"/>
    <property type="molecule type" value="Genomic_DNA"/>
</dbReference>
<dbReference type="SUPFAM" id="SSF48403">
    <property type="entry name" value="Ankyrin repeat"/>
    <property type="match status" value="1"/>
</dbReference>
<evidence type="ECO:0000256" key="2">
    <source>
        <dbReference type="ARBA" id="ARBA00022737"/>
    </source>
</evidence>
<comment type="caution">
    <text evidence="6">The sequence shown here is derived from an EMBL/GenBank/DDBJ whole genome shotgun (WGS) entry which is preliminary data.</text>
</comment>
<accession>A0A9Q1HJR5</accession>
<feature type="repeat" description="ANK" evidence="4">
    <location>
        <begin position="148"/>
        <end position="180"/>
    </location>
</feature>
<reference evidence="6" key="1">
    <citation type="submission" date="2021-10" db="EMBL/GenBank/DDBJ databases">
        <title>Tropical sea cucumber genome reveals ecological adaptation and Cuvierian tubules defense mechanism.</title>
        <authorList>
            <person name="Chen T."/>
        </authorList>
    </citation>
    <scope>NUCLEOTIDE SEQUENCE</scope>
    <source>
        <strain evidence="6">Nanhai2018</strain>
        <tissue evidence="6">Muscle</tissue>
    </source>
</reference>
<dbReference type="OrthoDB" id="10252328at2759"/>
<dbReference type="SMART" id="SM00969">
    <property type="entry name" value="SOCS_box"/>
    <property type="match status" value="1"/>
</dbReference>
<feature type="repeat" description="ANK" evidence="4">
    <location>
        <begin position="17"/>
        <end position="49"/>
    </location>
</feature>
<dbReference type="PROSITE" id="PS50088">
    <property type="entry name" value="ANK_REPEAT"/>
    <property type="match status" value="6"/>
</dbReference>
<evidence type="ECO:0000313" key="6">
    <source>
        <dbReference type="EMBL" id="KAJ8047578.1"/>
    </source>
</evidence>
<dbReference type="GO" id="GO:0016567">
    <property type="term" value="P:protein ubiquitination"/>
    <property type="evidence" value="ECO:0007669"/>
    <property type="project" value="TreeGrafter"/>
</dbReference>
<feature type="repeat" description="ANK" evidence="4">
    <location>
        <begin position="182"/>
        <end position="214"/>
    </location>
</feature>
<dbReference type="SUPFAM" id="SSF158235">
    <property type="entry name" value="SOCS box-like"/>
    <property type="match status" value="1"/>
</dbReference>
<dbReference type="Proteomes" id="UP001152320">
    <property type="component" value="Chromosome 2"/>
</dbReference>
<gene>
    <name evidence="6" type="ORF">HOLleu_06612</name>
</gene>
<dbReference type="InterPro" id="IPR051573">
    <property type="entry name" value="Ankyrin-SOCS_box_domain"/>
</dbReference>
<feature type="repeat" description="ANK" evidence="4">
    <location>
        <begin position="83"/>
        <end position="115"/>
    </location>
</feature>
<name>A0A9Q1HJR5_HOLLE</name>
<dbReference type="SMART" id="SM00248">
    <property type="entry name" value="ANK"/>
    <property type="match status" value="6"/>
</dbReference>
<dbReference type="GO" id="GO:0035556">
    <property type="term" value="P:intracellular signal transduction"/>
    <property type="evidence" value="ECO:0007669"/>
    <property type="project" value="InterPro"/>
</dbReference>
<keyword evidence="2" id="KW-0677">Repeat</keyword>
<dbReference type="CDD" id="cd03716">
    <property type="entry name" value="SOCS_ASB_like"/>
    <property type="match status" value="1"/>
</dbReference>
<sequence>MSQNKTLPLTAKREDIHTRTQLHYAASSGQLLVLHGLIKGGVNVNVRTCDGYTPLHEACSSGHVYCARNLIKAGADVDAFNCYWKTSLHMAAEAGSVECIKLLLESGAKVSVDDSTVTPLHSAVLNGNLECCKLLTDANCSLTQMDTYYGTCLHAAAMANQTDCTQHLLERGANPNTPRPRDLQTPLHSAASGDFKEVVELLLAYGANPHLRDKAGKKAVDLATPNQPTAQILQDYMNNTEKLVSLCRHSIRSSLGKDASKSICSLPLPDFLKDYLHYKSP</sequence>
<dbReference type="Pfam" id="PF12796">
    <property type="entry name" value="Ank_2"/>
    <property type="match status" value="2"/>
</dbReference>
<keyword evidence="3 4" id="KW-0040">ANK repeat</keyword>
<dbReference type="Gene3D" id="1.25.40.20">
    <property type="entry name" value="Ankyrin repeat-containing domain"/>
    <property type="match status" value="1"/>
</dbReference>
<evidence type="ECO:0000256" key="3">
    <source>
        <dbReference type="ARBA" id="ARBA00023043"/>
    </source>
</evidence>
<dbReference type="PROSITE" id="PS50225">
    <property type="entry name" value="SOCS"/>
    <property type="match status" value="1"/>
</dbReference>
<comment type="similarity">
    <text evidence="1">Belongs to the ankyrin SOCS box (ASB) family.</text>
</comment>
<dbReference type="GO" id="GO:0045732">
    <property type="term" value="P:positive regulation of protein catabolic process"/>
    <property type="evidence" value="ECO:0007669"/>
    <property type="project" value="TreeGrafter"/>
</dbReference>
<dbReference type="Gene3D" id="1.10.750.20">
    <property type="entry name" value="SOCS box"/>
    <property type="match status" value="1"/>
</dbReference>
<evidence type="ECO:0000313" key="7">
    <source>
        <dbReference type="Proteomes" id="UP001152320"/>
    </source>
</evidence>
<dbReference type="InterPro" id="IPR001496">
    <property type="entry name" value="SOCS_box"/>
</dbReference>
<evidence type="ECO:0000256" key="4">
    <source>
        <dbReference type="PROSITE-ProRule" id="PRU00023"/>
    </source>
</evidence>
<dbReference type="InterPro" id="IPR002110">
    <property type="entry name" value="Ankyrin_rpt"/>
</dbReference>
<proteinExistence type="inferred from homology"/>
<dbReference type="Pfam" id="PF07525">
    <property type="entry name" value="SOCS_box"/>
    <property type="match status" value="1"/>
</dbReference>
<evidence type="ECO:0000256" key="1">
    <source>
        <dbReference type="ARBA" id="ARBA00005949"/>
    </source>
</evidence>
<dbReference type="FunFam" id="1.10.750.20:FF:000001">
    <property type="entry name" value="Ankyrin repeat and SOCS box containing 1"/>
    <property type="match status" value="1"/>
</dbReference>
<dbReference type="PROSITE" id="PS50297">
    <property type="entry name" value="ANK_REP_REGION"/>
    <property type="match status" value="4"/>
</dbReference>